<proteinExistence type="inferred from homology"/>
<keyword evidence="4" id="KW-1185">Reference proteome</keyword>
<dbReference type="InterPro" id="IPR007337">
    <property type="entry name" value="RelB/DinJ"/>
</dbReference>
<dbReference type="Gene3D" id="1.10.1220.10">
    <property type="entry name" value="Met repressor-like"/>
    <property type="match status" value="1"/>
</dbReference>
<dbReference type="Pfam" id="PF04221">
    <property type="entry name" value="RelB"/>
    <property type="match status" value="1"/>
</dbReference>
<dbReference type="PATRIC" id="fig|1423754.3.peg.4"/>
<evidence type="ECO:0000256" key="2">
    <source>
        <dbReference type="ARBA" id="ARBA00022649"/>
    </source>
</evidence>
<sequence>MATASMNFKVDEKTKSLFTQAAEKMGLSSSALLNIFVTRVAREQAVPFSLKVVPDKNEAFDEESKKAMIKELAIVNGLIPDDDNKVDDLDEYFKKLGV</sequence>
<dbReference type="EMBL" id="AZGI01000006">
    <property type="protein sequence ID" value="KRM40809.1"/>
    <property type="molecule type" value="Genomic_DNA"/>
</dbReference>
<dbReference type="NCBIfam" id="TIGR02384">
    <property type="entry name" value="RelB_DinJ"/>
    <property type="match status" value="1"/>
</dbReference>
<dbReference type="GO" id="GO:0006355">
    <property type="term" value="P:regulation of DNA-templated transcription"/>
    <property type="evidence" value="ECO:0007669"/>
    <property type="project" value="InterPro"/>
</dbReference>
<evidence type="ECO:0008006" key="5">
    <source>
        <dbReference type="Google" id="ProtNLM"/>
    </source>
</evidence>
<dbReference type="STRING" id="1423754.FC39_GL000004"/>
<keyword evidence="2" id="KW-1277">Toxin-antitoxin system</keyword>
<evidence type="ECO:0000313" key="4">
    <source>
        <dbReference type="Proteomes" id="UP000051223"/>
    </source>
</evidence>
<dbReference type="Proteomes" id="UP000051223">
    <property type="component" value="Unassembled WGS sequence"/>
</dbReference>
<evidence type="ECO:0000313" key="3">
    <source>
        <dbReference type="EMBL" id="KRM40809.1"/>
    </source>
</evidence>
<evidence type="ECO:0000256" key="1">
    <source>
        <dbReference type="ARBA" id="ARBA00010562"/>
    </source>
</evidence>
<dbReference type="RefSeq" id="WP_025080258.1">
    <property type="nucleotide sequence ID" value="NZ_AZGI01000006.1"/>
</dbReference>
<dbReference type="InterPro" id="IPR013321">
    <property type="entry name" value="Arc_rbn_hlx_hlx"/>
</dbReference>
<protein>
    <recommendedName>
        <fullName evidence="5">DNA-damage-inducible protein J</fullName>
    </recommendedName>
</protein>
<name>A0A0R1YLR7_9LACO</name>
<dbReference type="PANTHER" id="PTHR38781:SF1">
    <property type="entry name" value="ANTITOXIN DINJ-RELATED"/>
    <property type="match status" value="1"/>
</dbReference>
<organism evidence="3 4">
    <name type="scientific">Lactobacillus hamsteri DSM 5661 = JCM 6256</name>
    <dbReference type="NCBI Taxonomy" id="1423754"/>
    <lineage>
        <taxon>Bacteria</taxon>
        <taxon>Bacillati</taxon>
        <taxon>Bacillota</taxon>
        <taxon>Bacilli</taxon>
        <taxon>Lactobacillales</taxon>
        <taxon>Lactobacillaceae</taxon>
        <taxon>Lactobacillus</taxon>
    </lineage>
</organism>
<comment type="similarity">
    <text evidence="1">Belongs to the RelB/DinJ antitoxin family.</text>
</comment>
<dbReference type="PANTHER" id="PTHR38781">
    <property type="entry name" value="ANTITOXIN DINJ-RELATED"/>
    <property type="match status" value="1"/>
</dbReference>
<dbReference type="eggNOG" id="ENOG5030ARV">
    <property type="taxonomic scope" value="Bacteria"/>
</dbReference>
<dbReference type="AlphaFoldDB" id="A0A0R1YLR7"/>
<reference evidence="3 4" key="1">
    <citation type="journal article" date="2015" name="Genome Announc.">
        <title>Expanding the biotechnology potential of lactobacilli through comparative genomics of 213 strains and associated genera.</title>
        <authorList>
            <person name="Sun Z."/>
            <person name="Harris H.M."/>
            <person name="McCann A."/>
            <person name="Guo C."/>
            <person name="Argimon S."/>
            <person name="Zhang W."/>
            <person name="Yang X."/>
            <person name="Jeffery I.B."/>
            <person name="Cooney J.C."/>
            <person name="Kagawa T.F."/>
            <person name="Liu W."/>
            <person name="Song Y."/>
            <person name="Salvetti E."/>
            <person name="Wrobel A."/>
            <person name="Rasinkangas P."/>
            <person name="Parkhill J."/>
            <person name="Rea M.C."/>
            <person name="O'Sullivan O."/>
            <person name="Ritari J."/>
            <person name="Douillard F.P."/>
            <person name="Paul Ross R."/>
            <person name="Yang R."/>
            <person name="Briner A.E."/>
            <person name="Felis G.E."/>
            <person name="de Vos W.M."/>
            <person name="Barrangou R."/>
            <person name="Klaenhammer T.R."/>
            <person name="Caufield P.W."/>
            <person name="Cui Y."/>
            <person name="Zhang H."/>
            <person name="O'Toole P.W."/>
        </authorList>
    </citation>
    <scope>NUCLEOTIDE SEQUENCE [LARGE SCALE GENOMIC DNA]</scope>
    <source>
        <strain evidence="3 4">DSM 5661</strain>
    </source>
</reference>
<dbReference type="GO" id="GO:0006351">
    <property type="term" value="P:DNA-templated transcription"/>
    <property type="evidence" value="ECO:0007669"/>
    <property type="project" value="TreeGrafter"/>
</dbReference>
<accession>A0A0R1YLR7</accession>
<comment type="caution">
    <text evidence="3">The sequence shown here is derived from an EMBL/GenBank/DDBJ whole genome shotgun (WGS) entry which is preliminary data.</text>
</comment>
<gene>
    <name evidence="3" type="ORF">FC39_GL000004</name>
</gene>